<dbReference type="AlphaFoldDB" id="A0A7C6Z6J7"/>
<organism evidence="2 3">
    <name type="scientific">Desulfitobacterium dehalogenans</name>
    <dbReference type="NCBI Taxonomy" id="36854"/>
    <lineage>
        <taxon>Bacteria</taxon>
        <taxon>Bacillati</taxon>
        <taxon>Bacillota</taxon>
        <taxon>Clostridia</taxon>
        <taxon>Eubacteriales</taxon>
        <taxon>Desulfitobacteriaceae</taxon>
        <taxon>Desulfitobacterium</taxon>
    </lineage>
</organism>
<proteinExistence type="predicted"/>
<reference evidence="2 3" key="1">
    <citation type="journal article" date="2020" name="Biotechnol. Biofuels">
        <title>New insights from the biogas microbiome by comprehensive genome-resolved metagenomics of nearly 1600 species originating from multiple anaerobic digesters.</title>
        <authorList>
            <person name="Campanaro S."/>
            <person name="Treu L."/>
            <person name="Rodriguez-R L.M."/>
            <person name="Kovalovszki A."/>
            <person name="Ziels R.M."/>
            <person name="Maus I."/>
            <person name="Zhu X."/>
            <person name="Kougias P.G."/>
            <person name="Basile A."/>
            <person name="Luo G."/>
            <person name="Schluter A."/>
            <person name="Konstantinidis K.T."/>
            <person name="Angelidaki I."/>
        </authorList>
    </citation>
    <scope>NUCLEOTIDE SEQUENCE [LARGE SCALE GENOMIC DNA]</scope>
    <source>
        <strain evidence="2">AS05jafATM_4</strain>
    </source>
</reference>
<comment type="caution">
    <text evidence="2">The sequence shown here is derived from an EMBL/GenBank/DDBJ whole genome shotgun (WGS) entry which is preliminary data.</text>
</comment>
<gene>
    <name evidence="2" type="ORF">GX523_17225</name>
</gene>
<dbReference type="Proteomes" id="UP000553059">
    <property type="component" value="Unassembled WGS sequence"/>
</dbReference>
<protein>
    <submittedName>
        <fullName evidence="2">Uncharacterized protein</fullName>
    </submittedName>
</protein>
<evidence type="ECO:0000313" key="3">
    <source>
        <dbReference type="Proteomes" id="UP000553059"/>
    </source>
</evidence>
<sequence length="185" mass="21121">MPGGRPTKPLALVQGHRTKEEKKVREEAEKKLLTGVSLKEWPEVKADPAAHKEFLRVKKVLKAIDKDDALHEGVINRYCLLHGECKKLEVMKQELNAEALELYAAKQNGEVDFLTYLDKKESIQKRFLALDKKIMDKRKMMLDIEKENIMTIQSALRSIPKKPEEKKKSGMAAFLEKKQAGNNAP</sequence>
<name>A0A7C6Z6J7_9FIRM</name>
<dbReference type="EMBL" id="DUTF01000365">
    <property type="protein sequence ID" value="HHY28445.1"/>
    <property type="molecule type" value="Genomic_DNA"/>
</dbReference>
<accession>A0A7C6Z6J7</accession>
<feature type="region of interest" description="Disordered" evidence="1">
    <location>
        <begin position="1"/>
        <end position="24"/>
    </location>
</feature>
<feature type="region of interest" description="Disordered" evidence="1">
    <location>
        <begin position="160"/>
        <end position="185"/>
    </location>
</feature>
<evidence type="ECO:0000256" key="1">
    <source>
        <dbReference type="SAM" id="MobiDB-lite"/>
    </source>
</evidence>
<evidence type="ECO:0000313" key="2">
    <source>
        <dbReference type="EMBL" id="HHY28445.1"/>
    </source>
</evidence>